<dbReference type="InParanoid" id="D0MTG2"/>
<accession>D0MTG2</accession>
<dbReference type="AlphaFoldDB" id="D0MTG2"/>
<evidence type="ECO:0000313" key="1">
    <source>
        <dbReference type="EMBL" id="EEY61259.1"/>
    </source>
</evidence>
<dbReference type="RefSeq" id="XP_002908176.1">
    <property type="nucleotide sequence ID" value="XM_002908130.1"/>
</dbReference>
<proteinExistence type="predicted"/>
<keyword evidence="2" id="KW-1185">Reference proteome</keyword>
<organism evidence="1 2">
    <name type="scientific">Phytophthora infestans (strain T30-4)</name>
    <name type="common">Potato late blight agent</name>
    <dbReference type="NCBI Taxonomy" id="403677"/>
    <lineage>
        <taxon>Eukaryota</taxon>
        <taxon>Sar</taxon>
        <taxon>Stramenopiles</taxon>
        <taxon>Oomycota</taxon>
        <taxon>Peronosporomycetes</taxon>
        <taxon>Peronosporales</taxon>
        <taxon>Peronosporaceae</taxon>
        <taxon>Phytophthora</taxon>
    </lineage>
</organism>
<protein>
    <submittedName>
        <fullName evidence="1">Uncharacterized protein</fullName>
    </submittedName>
</protein>
<dbReference type="KEGG" id="pif:PITG_01520"/>
<reference evidence="2" key="1">
    <citation type="journal article" date="2009" name="Nature">
        <title>Genome sequence and analysis of the Irish potato famine pathogen Phytophthora infestans.</title>
        <authorList>
            <consortium name="The Broad Institute Genome Sequencing Platform"/>
            <person name="Haas B.J."/>
            <person name="Kamoun S."/>
            <person name="Zody M.C."/>
            <person name="Jiang R.H."/>
            <person name="Handsaker R.E."/>
            <person name="Cano L.M."/>
            <person name="Grabherr M."/>
            <person name="Kodira C.D."/>
            <person name="Raffaele S."/>
            <person name="Torto-Alalibo T."/>
            <person name="Bozkurt T.O."/>
            <person name="Ah-Fong A.M."/>
            <person name="Alvarado L."/>
            <person name="Anderson V.L."/>
            <person name="Armstrong M.R."/>
            <person name="Avrova A."/>
            <person name="Baxter L."/>
            <person name="Beynon J."/>
            <person name="Boevink P.C."/>
            <person name="Bollmann S.R."/>
            <person name="Bos J.I."/>
            <person name="Bulone V."/>
            <person name="Cai G."/>
            <person name="Cakir C."/>
            <person name="Carrington J.C."/>
            <person name="Chawner M."/>
            <person name="Conti L."/>
            <person name="Costanzo S."/>
            <person name="Ewan R."/>
            <person name="Fahlgren N."/>
            <person name="Fischbach M.A."/>
            <person name="Fugelstad J."/>
            <person name="Gilroy E.M."/>
            <person name="Gnerre S."/>
            <person name="Green P.J."/>
            <person name="Grenville-Briggs L.J."/>
            <person name="Griffith J."/>
            <person name="Grunwald N.J."/>
            <person name="Horn K."/>
            <person name="Horner N.R."/>
            <person name="Hu C.H."/>
            <person name="Huitema E."/>
            <person name="Jeong D.H."/>
            <person name="Jones A.M."/>
            <person name="Jones J.D."/>
            <person name="Jones R.W."/>
            <person name="Karlsson E.K."/>
            <person name="Kunjeti S.G."/>
            <person name="Lamour K."/>
            <person name="Liu Z."/>
            <person name="Ma L."/>
            <person name="Maclean D."/>
            <person name="Chibucos M.C."/>
            <person name="McDonald H."/>
            <person name="McWalters J."/>
            <person name="Meijer H.J."/>
            <person name="Morgan W."/>
            <person name="Morris P.F."/>
            <person name="Munro C.A."/>
            <person name="O'Neill K."/>
            <person name="Ospina-Giraldo M."/>
            <person name="Pinzon A."/>
            <person name="Pritchard L."/>
            <person name="Ramsahoye B."/>
            <person name="Ren Q."/>
            <person name="Restrepo S."/>
            <person name="Roy S."/>
            <person name="Sadanandom A."/>
            <person name="Savidor A."/>
            <person name="Schornack S."/>
            <person name="Schwartz D.C."/>
            <person name="Schumann U.D."/>
            <person name="Schwessinger B."/>
            <person name="Seyer L."/>
            <person name="Sharpe T."/>
            <person name="Silvar C."/>
            <person name="Song J."/>
            <person name="Studholme D.J."/>
            <person name="Sykes S."/>
            <person name="Thines M."/>
            <person name="van de Vondervoort P.J."/>
            <person name="Phuntumart V."/>
            <person name="Wawra S."/>
            <person name="Weide R."/>
            <person name="Win J."/>
            <person name="Young C."/>
            <person name="Zhou S."/>
            <person name="Fry W."/>
            <person name="Meyers B.C."/>
            <person name="van West P."/>
            <person name="Ristaino J."/>
            <person name="Govers F."/>
            <person name="Birch P.R."/>
            <person name="Whisson S.C."/>
            <person name="Judelson H.S."/>
            <person name="Nusbaum C."/>
        </authorList>
    </citation>
    <scope>NUCLEOTIDE SEQUENCE [LARGE SCALE GENOMIC DNA]</scope>
    <source>
        <strain evidence="2">T30-4</strain>
    </source>
</reference>
<dbReference type="Proteomes" id="UP000006643">
    <property type="component" value="Unassembled WGS sequence"/>
</dbReference>
<dbReference type="EMBL" id="DS028119">
    <property type="protein sequence ID" value="EEY61259.1"/>
    <property type="molecule type" value="Genomic_DNA"/>
</dbReference>
<evidence type="ECO:0000313" key="2">
    <source>
        <dbReference type="Proteomes" id="UP000006643"/>
    </source>
</evidence>
<dbReference type="OrthoDB" id="129851at2759"/>
<dbReference type="STRING" id="403677.D0MTG2"/>
<dbReference type="HOGENOM" id="CLU_365831_0_0_1"/>
<sequence>MMKESELMLVAVHDLSASERYGNDIRDGDTCPEVGVGGRPVVTRQSAVLPSVGGDGESLGSGVVDALLGVLSASQSSPVNPPDQRQPQVIPIKRGCSPLIEWYDNAKMLAEQWIEAVCSTGVFAEARPWCDAWREAHDGKTSRAFNVVVPDASVDYSGFLLASEKMACSTNVHTHSQTCRKGVRGRYACRLSRPAGVHGKATQHLLVRLKASSHLGKRKRAEFVVESASCVAAAIDLRQSDEKRLFREYTNGAVVWEQRRPASDALFVETNLALVCLSRSHTNAALISGLDSGLVAYAAGCVVCPTSSGDEYCDIASCDIEDDAAKRSTSGVSAADEICFQREHSAHNYDESLEADDVQRHLEILVAADVEDGSDDQSVTGGARKAHARMFTADKKVFFVTQPESYRHRGVWLEAYSPTEFEMIVDILPRVPSEPASKTYRCAQNEKTCSEWRSRNVQFWADPVSSTISQAGGHHVKSPDVDMEAVGAILPEDIFDMTIAAAAKDIKAVNAARAMKSTFLSLSPMATEFGFKGEWEFVCEYVPDWDREGVSRNDLELLRLTFTDRVGVVVVDEVSMFSAEFLVLLDHRLRTVYKNNIVFGGRSIILLDVIAGVPLCKVLYMNTRSDVLLSARALFRQFKVFFLHTQHRAATCQLQLANLAACRALPRFIPSGQRWTESESAEFRPMTADVVKSLTPKLTMEDVLNGPAWLDETTVIVTSNVDKAILTAPAAALFADRHGQLLFRWKRRLRQELPVGLQNLVYD</sequence>
<dbReference type="VEuPathDB" id="FungiDB:PITG_01520"/>
<gene>
    <name evidence="1" type="ORF">PITG_01520</name>
</gene>
<dbReference type="GeneID" id="9468874"/>
<name>D0MTG2_PHYIT</name>